<organism evidence="1 2">
    <name type="scientific">Coniosporium uncinatum</name>
    <dbReference type="NCBI Taxonomy" id="93489"/>
    <lineage>
        <taxon>Eukaryota</taxon>
        <taxon>Fungi</taxon>
        <taxon>Dikarya</taxon>
        <taxon>Ascomycota</taxon>
        <taxon>Pezizomycotina</taxon>
        <taxon>Dothideomycetes</taxon>
        <taxon>Dothideomycetes incertae sedis</taxon>
        <taxon>Coniosporium</taxon>
    </lineage>
</organism>
<gene>
    <name evidence="1" type="ORF">LTS18_001097</name>
</gene>
<keyword evidence="2" id="KW-1185">Reference proteome</keyword>
<proteinExistence type="predicted"/>
<evidence type="ECO:0000313" key="1">
    <source>
        <dbReference type="EMBL" id="KAK3067500.1"/>
    </source>
</evidence>
<dbReference type="Proteomes" id="UP001186974">
    <property type="component" value="Unassembled WGS sequence"/>
</dbReference>
<accession>A0ACC3DF88</accession>
<name>A0ACC3DF88_9PEZI</name>
<evidence type="ECO:0000313" key="2">
    <source>
        <dbReference type="Proteomes" id="UP001186974"/>
    </source>
</evidence>
<feature type="non-terminal residue" evidence="1">
    <location>
        <position position="313"/>
    </location>
</feature>
<reference evidence="1" key="1">
    <citation type="submission" date="2024-09" db="EMBL/GenBank/DDBJ databases">
        <title>Black Yeasts Isolated from many extreme environments.</title>
        <authorList>
            <person name="Coleine C."/>
            <person name="Stajich J.E."/>
            <person name="Selbmann L."/>
        </authorList>
    </citation>
    <scope>NUCLEOTIDE SEQUENCE</scope>
    <source>
        <strain evidence="1">CCFEE 5737</strain>
    </source>
</reference>
<dbReference type="EMBL" id="JAWDJW010005505">
    <property type="protein sequence ID" value="KAK3067500.1"/>
    <property type="molecule type" value="Genomic_DNA"/>
</dbReference>
<comment type="caution">
    <text evidence="1">The sequence shown here is derived from an EMBL/GenBank/DDBJ whole genome shotgun (WGS) entry which is preliminary data.</text>
</comment>
<sequence>MLDYARSDTHFLLYVFDKMRNELIEKSDFSDPEQDKIQTVLENSQTTALQRYENPVYDALRGTGPVGWYRQLFKGPITLFSREQFAVFRAVHQWRDTVARQEDEGLHHVMANHVISSIARQMPTEKPVLFSAVQPMSQIVRLRIDELLGVVVKAKAEGVNGPTMEDVLITKAPDGEAQPVLNTTADFAAAARAATAAPKPVAPATAAVAARQPVSAFWGPALGGNLWQRPRFTSLDGIYLALPLPPLTAQVFADPNAADPRQQQPVDPAARAEQAYLKAADRPKREEMEDVFVLSENKKKRKAANAEAELHAD</sequence>
<protein>
    <submittedName>
        <fullName evidence="1">Uncharacterized protein</fullName>
    </submittedName>
</protein>